<sequence length="337" mass="38584">MRQKILITGITGFVGSHMADFLIDRKDVQLFGTKRWNLSRLRNIRHIIDDPRLTIIDCDITDPVGVNNLIKTVMPDKIFHFAAESFVSPSWLHPSHYMDVNYKGTVNIMEACRAAGINPRMLIAGSPEEHGDIKPEELPITETTVLRPVNPYAVTKVAQDLIGYVYHRSYGMNVIRTRAFNHEGPRRDNVFGLSWYAYQIARIEAGKPIRQAQGRPVLETGHTGDRRNFTHIRDMVEGYFLAMQKCTPGELYLIGSDEESHICTFKEALDKMIKLSTAKNIEVQVNPKYVRPTALPFLIGDTKKFRQLTGWKPKIGIDQILSDTLNYWRDFVKNGYY</sequence>
<dbReference type="Gene3D" id="3.90.25.10">
    <property type="entry name" value="UDP-galactose 4-epimerase, domain 1"/>
    <property type="match status" value="1"/>
</dbReference>
<dbReference type="Gene3D" id="3.40.50.720">
    <property type="entry name" value="NAD(P)-binding Rossmann-like Domain"/>
    <property type="match status" value="1"/>
</dbReference>
<accession>A0A1G2GTJ8</accession>
<dbReference type="STRING" id="1802126.A3B25_03260"/>
<organism evidence="2 3">
    <name type="scientific">Candidatus Ryanbacteria bacterium RIFCSPLOWO2_01_FULL_48_26</name>
    <dbReference type="NCBI Taxonomy" id="1802126"/>
    <lineage>
        <taxon>Bacteria</taxon>
        <taxon>Candidatus Ryaniibacteriota</taxon>
    </lineage>
</organism>
<name>A0A1G2GTJ8_9BACT</name>
<dbReference type="InterPro" id="IPR036291">
    <property type="entry name" value="NAD(P)-bd_dom_sf"/>
</dbReference>
<proteinExistence type="predicted"/>
<dbReference type="InterPro" id="IPR016040">
    <property type="entry name" value="NAD(P)-bd_dom"/>
</dbReference>
<dbReference type="EMBL" id="MHNW01000029">
    <property type="protein sequence ID" value="OGZ53128.1"/>
    <property type="molecule type" value="Genomic_DNA"/>
</dbReference>
<feature type="domain" description="NAD(P)-binding" evidence="1">
    <location>
        <begin position="6"/>
        <end position="323"/>
    </location>
</feature>
<evidence type="ECO:0000259" key="1">
    <source>
        <dbReference type="Pfam" id="PF16363"/>
    </source>
</evidence>
<reference evidence="2 3" key="1">
    <citation type="journal article" date="2016" name="Nat. Commun.">
        <title>Thousands of microbial genomes shed light on interconnected biogeochemical processes in an aquifer system.</title>
        <authorList>
            <person name="Anantharaman K."/>
            <person name="Brown C.T."/>
            <person name="Hug L.A."/>
            <person name="Sharon I."/>
            <person name="Castelle C.J."/>
            <person name="Probst A.J."/>
            <person name="Thomas B.C."/>
            <person name="Singh A."/>
            <person name="Wilkins M.J."/>
            <person name="Karaoz U."/>
            <person name="Brodie E.L."/>
            <person name="Williams K.H."/>
            <person name="Hubbard S.S."/>
            <person name="Banfield J.F."/>
        </authorList>
    </citation>
    <scope>NUCLEOTIDE SEQUENCE [LARGE SCALE GENOMIC DNA]</scope>
</reference>
<gene>
    <name evidence="2" type="ORF">A3B25_03260</name>
</gene>
<comment type="caution">
    <text evidence="2">The sequence shown here is derived from an EMBL/GenBank/DDBJ whole genome shotgun (WGS) entry which is preliminary data.</text>
</comment>
<protein>
    <recommendedName>
        <fullName evidence="1">NAD(P)-binding domain-containing protein</fullName>
    </recommendedName>
</protein>
<dbReference type="AlphaFoldDB" id="A0A1G2GTJ8"/>
<evidence type="ECO:0000313" key="2">
    <source>
        <dbReference type="EMBL" id="OGZ53128.1"/>
    </source>
</evidence>
<dbReference type="Pfam" id="PF16363">
    <property type="entry name" value="GDP_Man_Dehyd"/>
    <property type="match status" value="1"/>
</dbReference>
<dbReference type="PANTHER" id="PTHR43000">
    <property type="entry name" value="DTDP-D-GLUCOSE 4,6-DEHYDRATASE-RELATED"/>
    <property type="match status" value="1"/>
</dbReference>
<dbReference type="CDD" id="cd05260">
    <property type="entry name" value="GDP_MD_SDR_e"/>
    <property type="match status" value="1"/>
</dbReference>
<dbReference type="SUPFAM" id="SSF51735">
    <property type="entry name" value="NAD(P)-binding Rossmann-fold domains"/>
    <property type="match status" value="1"/>
</dbReference>
<evidence type="ECO:0000313" key="3">
    <source>
        <dbReference type="Proteomes" id="UP000179106"/>
    </source>
</evidence>
<dbReference type="Proteomes" id="UP000179106">
    <property type="component" value="Unassembled WGS sequence"/>
</dbReference>